<evidence type="ECO:0000256" key="1">
    <source>
        <dbReference type="SAM" id="SignalP"/>
    </source>
</evidence>
<dbReference type="Gene3D" id="3.40.50.1110">
    <property type="entry name" value="SGNH hydrolase"/>
    <property type="match status" value="1"/>
</dbReference>
<dbReference type="InterPro" id="IPR013830">
    <property type="entry name" value="SGNH_hydro"/>
</dbReference>
<name>E3T648_9BACT</name>
<organism evidence="3">
    <name type="scientific">uncultured bacterium 282</name>
    <dbReference type="NCBI Taxonomy" id="698388"/>
    <lineage>
        <taxon>Bacteria</taxon>
        <taxon>environmental samples</taxon>
    </lineage>
</organism>
<proteinExistence type="predicted"/>
<feature type="domain" description="SGNH hydrolase-type esterase" evidence="2">
    <location>
        <begin position="202"/>
        <end position="394"/>
    </location>
</feature>
<keyword evidence="1" id="KW-0732">Signal</keyword>
<sequence>MNLRTLVSSTTLILAFAGFNLSASAAPADHWVGTWATSPVALPDAAEKYGAAETTYREIVHTSLGGDSSRVILTNEFGLGPLTVNSAYIALRVKGNEIDVANTRQVTFGGRTSITIPAGALAISDPVALKLPPLADLAVSFVLPAQTIQQATHHSFADQTSYTAPGSVSGAKSLESPTEITNWPFLKGIDVRADEKTAAIVAFGDSITDGSHSTKDTNQRWPDILAQRLQADKKTKNLGVLNEGIGGNRVLHDNTGPSALARFDRDVLAQAGVKYLIILESINDIGHAQDPVKPYDVVSAEDLIAGFGQLAARAHTHGIKVYGATLTPYVGAKYASPAGEAIRQAVNKWIRTSNELDGFIDFEKASQDPANPAVFSSTADGGDHLHPSDGGYKAMGDSIDLKLFTK</sequence>
<dbReference type="PANTHER" id="PTHR43784">
    <property type="entry name" value="GDSL-LIKE LIPASE/ACYLHYDROLASE, PUTATIVE (AFU_ORTHOLOGUE AFUA_2G00820)-RELATED"/>
    <property type="match status" value="1"/>
</dbReference>
<dbReference type="InterPro" id="IPR053140">
    <property type="entry name" value="GDSL_Rv0518-like"/>
</dbReference>
<dbReference type="InterPro" id="IPR036514">
    <property type="entry name" value="SGNH_hydro_sf"/>
</dbReference>
<dbReference type="EMBL" id="GU260699">
    <property type="protein sequence ID" value="ADC35792.1"/>
    <property type="molecule type" value="Genomic_DNA"/>
</dbReference>
<accession>E3T648</accession>
<dbReference type="SUPFAM" id="SSF52266">
    <property type="entry name" value="SGNH hydrolase"/>
    <property type="match status" value="1"/>
</dbReference>
<protein>
    <submittedName>
        <fullName evidence="3">Lipolytic enzyme G-D-S-L family protein</fullName>
    </submittedName>
</protein>
<dbReference type="AlphaFoldDB" id="E3T648"/>
<feature type="chain" id="PRO_5003182227" evidence="1">
    <location>
        <begin position="26"/>
        <end position="406"/>
    </location>
</feature>
<dbReference type="PANTHER" id="PTHR43784:SF2">
    <property type="entry name" value="GDSL-LIKE LIPASE_ACYLHYDROLASE, PUTATIVE (AFU_ORTHOLOGUE AFUA_2G00820)-RELATED"/>
    <property type="match status" value="1"/>
</dbReference>
<dbReference type="CDD" id="cd01830">
    <property type="entry name" value="XynE_like"/>
    <property type="match status" value="1"/>
</dbReference>
<reference evidence="3" key="2">
    <citation type="journal article" date="2010" name="Appl. Environ. Microbiol.">
        <title>Comparative analysis of acidobacterial genomic fragments from terrestrial and aquatic metagenomic libraries, with emphasis on acidobacteria subdivision 6.</title>
        <authorList>
            <person name="Kielak A.M."/>
            <person name="van Veen J.A."/>
            <person name="Kowalchuk G.A."/>
        </authorList>
    </citation>
    <scope>NUCLEOTIDE SEQUENCE</scope>
</reference>
<dbReference type="Pfam" id="PF13472">
    <property type="entry name" value="Lipase_GDSL_2"/>
    <property type="match status" value="1"/>
</dbReference>
<reference evidence="3" key="1">
    <citation type="submission" date="2009-12" db="EMBL/GenBank/DDBJ databases">
        <authorList>
            <person name="Kielak A."/>
            <person name="van Veen J.A."/>
            <person name="Kowalchuk G.A."/>
        </authorList>
    </citation>
    <scope>NUCLEOTIDE SEQUENCE</scope>
</reference>
<feature type="signal peptide" evidence="1">
    <location>
        <begin position="1"/>
        <end position="25"/>
    </location>
</feature>
<evidence type="ECO:0000313" key="3">
    <source>
        <dbReference type="EMBL" id="ADC35792.1"/>
    </source>
</evidence>
<evidence type="ECO:0000259" key="2">
    <source>
        <dbReference type="Pfam" id="PF13472"/>
    </source>
</evidence>